<feature type="signal peptide" evidence="9">
    <location>
        <begin position="1"/>
        <end position="21"/>
    </location>
</feature>
<dbReference type="InterPro" id="IPR041378">
    <property type="entry name" value="S-layer_SbsC_C"/>
</dbReference>
<sequence length="621" mass="70401">MHKIRTLIIACVFLLSTFSFGGNTEAAPAIVNPNKVYSYNQMVSDIKKLQRAYPDLIQFKVIGKSEFGREIYAVSLGTGPATSFINGSHHAREWLTTNLNMYMIEEYAKAYRNNGKIKGYNAKNILNSTTIWFVPMVNPDGVTLQQQGLNAFPKSVHASLIKMNNGSKNFKRWKANAKGIDLNRQYDADWKTVKHSPKNPSFKNFKGKSPASAAEVKAVLKLDKEIDAEMAVAYHTSGKILYWNYKQDKVTYKRDLVYAKAIGKMTGYSLVNPGKNPSGGGYTDWFIQAKKRPGFTPEISRYVVETNPPLSEFKGAWQENQAVGLYVAQESAKLYDARMKKEADKLAIPLKSLRKKADKLKLTYYNNVKNESDLKLKKSFTDLYDSVVKETKQLEKKADKLPKKHRKTLDSHFKVINDHKNYAKTYIDGVKAGDTLVASTKSLDKLLVAGKMDANTITKHKQLNKSITATEKKLNNMYGKNPKSLAKKKYTLPATILTQNVKHEIDRYNLTLQIEKDINKKKIDTAKANLAKLTKLEAASKTAKTKGNKKYPGKYKTYSRIETLLKNMRTKVETALDQLVKEKEEQEEKERETEREQEKDKEKSPEDKPEEKSTSDGAHGK</sequence>
<keyword evidence="3" id="KW-0645">Protease</keyword>
<evidence type="ECO:0000313" key="12">
    <source>
        <dbReference type="Proteomes" id="UP000676456"/>
    </source>
</evidence>
<dbReference type="PANTHER" id="PTHR11705">
    <property type="entry name" value="PROTEASE FAMILY M14 CARBOXYPEPTIDASE A,B"/>
    <property type="match status" value="1"/>
</dbReference>
<comment type="caution">
    <text evidence="11">The sequence shown here is derived from an EMBL/GenBank/DDBJ whole genome shotgun (WGS) entry which is preliminary data.</text>
</comment>
<evidence type="ECO:0000313" key="11">
    <source>
        <dbReference type="EMBL" id="MBS4223299.1"/>
    </source>
</evidence>
<keyword evidence="9" id="KW-0732">Signal</keyword>
<comment type="similarity">
    <text evidence="2 7">Belongs to the peptidase M14 family.</text>
</comment>
<dbReference type="GO" id="GO:0005615">
    <property type="term" value="C:extracellular space"/>
    <property type="evidence" value="ECO:0007669"/>
    <property type="project" value="TreeGrafter"/>
</dbReference>
<dbReference type="InterPro" id="IPR000834">
    <property type="entry name" value="Peptidase_M14"/>
</dbReference>
<dbReference type="Pfam" id="PF18058">
    <property type="entry name" value="SbsC_C"/>
    <property type="match status" value="1"/>
</dbReference>
<dbReference type="PANTHER" id="PTHR11705:SF143">
    <property type="entry name" value="SLL0236 PROTEIN"/>
    <property type="match status" value="1"/>
</dbReference>
<dbReference type="Gene3D" id="3.40.630.10">
    <property type="entry name" value="Zn peptidases"/>
    <property type="match status" value="1"/>
</dbReference>
<evidence type="ECO:0000256" key="5">
    <source>
        <dbReference type="ARBA" id="ARBA00022833"/>
    </source>
</evidence>
<evidence type="ECO:0000256" key="4">
    <source>
        <dbReference type="ARBA" id="ARBA00022801"/>
    </source>
</evidence>
<evidence type="ECO:0000256" key="1">
    <source>
        <dbReference type="ARBA" id="ARBA00001947"/>
    </source>
</evidence>
<dbReference type="RefSeq" id="WP_213098322.1">
    <property type="nucleotide sequence ID" value="NZ_JAGYPN010000002.1"/>
</dbReference>
<accession>A0A942UUU1</accession>
<evidence type="ECO:0000256" key="6">
    <source>
        <dbReference type="ARBA" id="ARBA00023049"/>
    </source>
</evidence>
<dbReference type="CDD" id="cd06229">
    <property type="entry name" value="M14_Endopeptidase_I"/>
    <property type="match status" value="1"/>
</dbReference>
<evidence type="ECO:0000259" key="10">
    <source>
        <dbReference type="PROSITE" id="PS52035"/>
    </source>
</evidence>
<proteinExistence type="inferred from homology"/>
<evidence type="ECO:0000256" key="2">
    <source>
        <dbReference type="ARBA" id="ARBA00005988"/>
    </source>
</evidence>
<protein>
    <submittedName>
        <fullName evidence="11">Peptidase M14</fullName>
    </submittedName>
</protein>
<evidence type="ECO:0000256" key="8">
    <source>
        <dbReference type="SAM" id="MobiDB-lite"/>
    </source>
</evidence>
<feature type="active site" description="Proton donor/acceptor" evidence="7">
    <location>
        <position position="298"/>
    </location>
</feature>
<dbReference type="SUPFAM" id="SSF53187">
    <property type="entry name" value="Zn-dependent exopeptidases"/>
    <property type="match status" value="1"/>
</dbReference>
<gene>
    <name evidence="11" type="ORF">KHA91_11145</name>
</gene>
<evidence type="ECO:0000256" key="3">
    <source>
        <dbReference type="ARBA" id="ARBA00022670"/>
    </source>
</evidence>
<evidence type="ECO:0000256" key="7">
    <source>
        <dbReference type="PROSITE-ProRule" id="PRU01379"/>
    </source>
</evidence>
<dbReference type="GO" id="GO:0004181">
    <property type="term" value="F:metallocarboxypeptidase activity"/>
    <property type="evidence" value="ECO:0007669"/>
    <property type="project" value="InterPro"/>
</dbReference>
<comment type="cofactor">
    <cofactor evidence="1">
        <name>Zn(2+)</name>
        <dbReference type="ChEBI" id="CHEBI:29105"/>
    </cofactor>
</comment>
<feature type="chain" id="PRO_5038407983" evidence="9">
    <location>
        <begin position="22"/>
        <end position="621"/>
    </location>
</feature>
<evidence type="ECO:0000256" key="9">
    <source>
        <dbReference type="SAM" id="SignalP"/>
    </source>
</evidence>
<reference evidence="11 12" key="1">
    <citation type="submission" date="2021-05" db="EMBL/GenBank/DDBJ databases">
        <title>Novel Bacillus species.</title>
        <authorList>
            <person name="Liu G."/>
        </authorList>
    </citation>
    <scope>NUCLEOTIDE SEQUENCE [LARGE SCALE GENOMIC DNA]</scope>
    <source>
        <strain evidence="11 12">FJAT-49682</strain>
    </source>
</reference>
<keyword evidence="4" id="KW-0378">Hydrolase</keyword>
<dbReference type="AlphaFoldDB" id="A0A942UUU1"/>
<feature type="region of interest" description="Disordered" evidence="8">
    <location>
        <begin position="577"/>
        <end position="621"/>
    </location>
</feature>
<feature type="domain" description="Peptidase M14" evidence="10">
    <location>
        <begin position="35"/>
        <end position="331"/>
    </location>
</feature>
<keyword evidence="6" id="KW-0482">Metalloprotease</keyword>
<keyword evidence="12" id="KW-1185">Reference proteome</keyword>
<dbReference type="EMBL" id="JAGYPN010000002">
    <property type="protein sequence ID" value="MBS4223299.1"/>
    <property type="molecule type" value="Genomic_DNA"/>
</dbReference>
<organism evidence="11 12">
    <name type="scientific">Lederbergia citrea</name>
    <dbReference type="NCBI Taxonomy" id="2833581"/>
    <lineage>
        <taxon>Bacteria</taxon>
        <taxon>Bacillati</taxon>
        <taxon>Bacillota</taxon>
        <taxon>Bacilli</taxon>
        <taxon>Bacillales</taxon>
        <taxon>Bacillaceae</taxon>
        <taxon>Lederbergia</taxon>
    </lineage>
</organism>
<dbReference type="GO" id="GO:0006508">
    <property type="term" value="P:proteolysis"/>
    <property type="evidence" value="ECO:0007669"/>
    <property type="project" value="UniProtKB-KW"/>
</dbReference>
<dbReference type="PROSITE" id="PS52035">
    <property type="entry name" value="PEPTIDASE_M14"/>
    <property type="match status" value="1"/>
</dbReference>
<dbReference type="SMART" id="SM00631">
    <property type="entry name" value="Zn_pept"/>
    <property type="match status" value="1"/>
</dbReference>
<keyword evidence="5" id="KW-0862">Zinc</keyword>
<dbReference type="InterPro" id="IPR034274">
    <property type="entry name" value="ENP1_M14_CPD"/>
</dbReference>
<name>A0A942UUU1_9BACI</name>
<dbReference type="Pfam" id="PF00246">
    <property type="entry name" value="Peptidase_M14"/>
    <property type="match status" value="1"/>
</dbReference>
<dbReference type="GO" id="GO:0008270">
    <property type="term" value="F:zinc ion binding"/>
    <property type="evidence" value="ECO:0007669"/>
    <property type="project" value="InterPro"/>
</dbReference>
<dbReference type="Proteomes" id="UP000676456">
    <property type="component" value="Unassembled WGS sequence"/>
</dbReference>